<dbReference type="Proteomes" id="UP000022910">
    <property type="component" value="Unassembled WGS sequence"/>
</dbReference>
<protein>
    <submittedName>
        <fullName evidence="1">Uncharacterized protein</fullName>
    </submittedName>
</protein>
<evidence type="ECO:0000313" key="1">
    <source>
        <dbReference type="EMBL" id="EXX63059.1"/>
    </source>
</evidence>
<comment type="caution">
    <text evidence="1">The sequence shown here is derived from an EMBL/GenBank/DDBJ whole genome shotgun (WGS) entry which is preliminary data.</text>
</comment>
<dbReference type="AlphaFoldDB" id="A0A015K6E5"/>
<accession>A0A015K6E5</accession>
<evidence type="ECO:0000313" key="2">
    <source>
        <dbReference type="Proteomes" id="UP000022910"/>
    </source>
</evidence>
<organism evidence="1 2">
    <name type="scientific">Rhizophagus irregularis (strain DAOM 197198w)</name>
    <name type="common">Glomus intraradices</name>
    <dbReference type="NCBI Taxonomy" id="1432141"/>
    <lineage>
        <taxon>Eukaryota</taxon>
        <taxon>Fungi</taxon>
        <taxon>Fungi incertae sedis</taxon>
        <taxon>Mucoromycota</taxon>
        <taxon>Glomeromycotina</taxon>
        <taxon>Glomeromycetes</taxon>
        <taxon>Glomerales</taxon>
        <taxon>Glomeraceae</taxon>
        <taxon>Rhizophagus</taxon>
    </lineage>
</organism>
<name>A0A015K6E5_RHIIW</name>
<reference evidence="1 2" key="1">
    <citation type="submission" date="2014-02" db="EMBL/GenBank/DDBJ databases">
        <title>Single nucleus genome sequencing reveals high similarity among nuclei of an endomycorrhizal fungus.</title>
        <authorList>
            <person name="Lin K."/>
            <person name="Geurts R."/>
            <person name="Zhang Z."/>
            <person name="Limpens E."/>
            <person name="Saunders D.G."/>
            <person name="Mu D."/>
            <person name="Pang E."/>
            <person name="Cao H."/>
            <person name="Cha H."/>
            <person name="Lin T."/>
            <person name="Zhou Q."/>
            <person name="Shang Y."/>
            <person name="Li Y."/>
            <person name="Ivanov S."/>
            <person name="Sharma T."/>
            <person name="Velzen R.V."/>
            <person name="Ruijter N.D."/>
            <person name="Aanen D.K."/>
            <person name="Win J."/>
            <person name="Kamoun S."/>
            <person name="Bisseling T."/>
            <person name="Huang S."/>
        </authorList>
    </citation>
    <scope>NUCLEOTIDE SEQUENCE [LARGE SCALE GENOMIC DNA]</scope>
    <source>
        <strain evidence="2">DAOM197198w</strain>
    </source>
</reference>
<keyword evidence="2" id="KW-1185">Reference proteome</keyword>
<dbReference type="HOGENOM" id="CLU_118715_2_0_1"/>
<proteinExistence type="predicted"/>
<dbReference type="EMBL" id="JEMT01024155">
    <property type="protein sequence ID" value="EXX63059.1"/>
    <property type="molecule type" value="Genomic_DNA"/>
</dbReference>
<dbReference type="OrthoDB" id="2322426at2759"/>
<sequence>MNQFFPTSKQIQNLANKARNGTLVQILTGKDLLKPNLERKLLLNNQHSTINVDEIWAHLTTSQQKRLSDFADDINNIRNSSFIELIARINTSKTNTTLGTLGNNFFSGTNFQENNSVESLILPLGMVYLQFSSF</sequence>
<gene>
    <name evidence="1" type="ORF">RirG_155880</name>
</gene>